<gene>
    <name evidence="6" type="ORF">DLAC_04957</name>
</gene>
<feature type="domain" description="EGF-like" evidence="5">
    <location>
        <begin position="948"/>
        <end position="984"/>
    </location>
</feature>
<evidence type="ECO:0000313" key="6">
    <source>
        <dbReference type="EMBL" id="KYQ93584.1"/>
    </source>
</evidence>
<feature type="chain" id="PRO_5007593346" evidence="4">
    <location>
        <begin position="24"/>
        <end position="1284"/>
    </location>
</feature>
<evidence type="ECO:0000256" key="1">
    <source>
        <dbReference type="PROSITE-ProRule" id="PRU00076"/>
    </source>
</evidence>
<dbReference type="InParanoid" id="A0A151ZIA8"/>
<comment type="caution">
    <text evidence="1">Lacks conserved residue(s) required for the propagation of feature annotation.</text>
</comment>
<keyword evidence="3" id="KW-1133">Transmembrane helix</keyword>
<name>A0A151ZIA8_TIELA</name>
<keyword evidence="3" id="KW-0472">Membrane</keyword>
<comment type="caution">
    <text evidence="6">The sequence shown here is derived from an EMBL/GenBank/DDBJ whole genome shotgun (WGS) entry which is preliminary data.</text>
</comment>
<feature type="compositionally biased region" description="Polar residues" evidence="2">
    <location>
        <begin position="990"/>
        <end position="1003"/>
    </location>
</feature>
<evidence type="ECO:0000259" key="5">
    <source>
        <dbReference type="PROSITE" id="PS50026"/>
    </source>
</evidence>
<protein>
    <submittedName>
        <fullName evidence="6">EGF-like domain-containing protein</fullName>
    </submittedName>
</protein>
<proteinExistence type="predicted"/>
<keyword evidence="1" id="KW-0245">EGF-like domain</keyword>
<feature type="disulfide bond" evidence="1">
    <location>
        <begin position="974"/>
        <end position="983"/>
    </location>
</feature>
<accession>A0A151ZIA8</accession>
<dbReference type="PROSITE" id="PS01186">
    <property type="entry name" value="EGF_2"/>
    <property type="match status" value="1"/>
</dbReference>
<keyword evidence="7" id="KW-1185">Reference proteome</keyword>
<dbReference type="InterPro" id="IPR000742">
    <property type="entry name" value="EGF"/>
</dbReference>
<organism evidence="6 7">
    <name type="scientific">Tieghemostelium lacteum</name>
    <name type="common">Slime mold</name>
    <name type="synonym">Dictyostelium lacteum</name>
    <dbReference type="NCBI Taxonomy" id="361077"/>
    <lineage>
        <taxon>Eukaryota</taxon>
        <taxon>Amoebozoa</taxon>
        <taxon>Evosea</taxon>
        <taxon>Eumycetozoa</taxon>
        <taxon>Dictyostelia</taxon>
        <taxon>Dictyosteliales</taxon>
        <taxon>Raperosteliaceae</taxon>
        <taxon>Tieghemostelium</taxon>
    </lineage>
</organism>
<keyword evidence="3" id="KW-0812">Transmembrane</keyword>
<dbReference type="Proteomes" id="UP000076078">
    <property type="component" value="Unassembled WGS sequence"/>
</dbReference>
<sequence>MQTRYLFIFFIFFISANVQKTFAALDTEQYNAIVDLQSTLKQTWNLANICLGNTNFISCDNSGTIVKTLVFSNPSDNSVLNVPDQLLIKLLNLTQVTFSANITFNDIFWTNLQNFKQLTTLHIAKIINLPANTGLYFPISLNSVVIDIMQIPVPQTLLQFTRGSLILGTSNTGPGLMYPTQLSGPSLLTSLTTSSYGGGFQINGENFVQLNSLSLYIGDYQSLGYNMFDKFPQLIYLFIQASSNIIGTQVFPHSVFTSLKLNNFNCKAAGKYYMGTPTINFSNSPNITSVFIEDLDLTSAITYPGIQTYPNSEVLFTLQRCKVDLSKVDFSAASYFGLLDCNLIGNLPSNQDYSKLSKLDIVGNFSGTVPNEVCEVKSSLNLYNTLVSSLPECFVCEWGGYQCKMVNNTLMPYQSPSCNNISTVMSPSLVPTHGGELIITGYNMGWGVFGLDNIQLPSSKVYIGNEKLSFSAPTGTGKNKNVSYKLHGPTLPNLPSFLGTYSYMPPTILGIMATPENINIQGDNFTPLVNLINVTIAGIQVKPTTSNYIGIVIKNLPSIIPYYTDVIVSVKVVVDGQDTTKVIRPASGTVSASLEFPTLTSSGGYLRIIGQYLTFDTTLMSLTLNDVSLTLFKAESANSLVFSYGPIAASQTYILNYNQEGTLFSESVSVSSQPQCQVVQGYCVGNQSVCNSGYTGPDCSSLNIVTPKPTTNQSFPITSYQGLLQFNNQAIVIKYTVQPVSLRERNQAGQTIVDFPLSTFNLTSYPDADQYTMNFNNSTLVVIIHKYTSANSISYSGGSEFDVLPSTIRYQTGFSAYNFSSSTNTLEIAYQMVMESTETTGVCGAYDSNDMTDYFYGKSKINYIDFFTRVNKKCDQNQMSGNTIYSLSYPQVLPYKITSTLTFQAPAWFPWNVYSSDFDFNLLFDTVSASQGTTKMAPVCATTPSPSSNIPCQGNPVCGGPSQGICQTNGTCICINGYTGSICDSKPTKIPQTDPNPSNPNTDTETESGVGLHISILSIRELDFQGKQEREIPINGWTLKQVNSTEKITYLYSSTLFNGTCLLNVTIDYFNQDSVVSFAGQNSTKLAGSIKYSAQITKWPFLKQINQLEVVFSSSIKDTSESIDSCTHKTIEYDESNPLETQSNVRMVYIQVNDRTFSTTFNNLAVVDGIPRQIRNVLLPNQVNDSNTQSNSLIGVLTPHHNEYIIIDPDFNLLVSYVDPSDKEGSICSDSDKKKLTKAQLAGIIVASVVVGSILLLMAIYLIKRTTTSKILIGKMKSKMNRLK</sequence>
<evidence type="ECO:0000313" key="7">
    <source>
        <dbReference type="Proteomes" id="UP000076078"/>
    </source>
</evidence>
<dbReference type="Pfam" id="PF25820">
    <property type="entry name" value="DUF7949"/>
    <property type="match status" value="1"/>
</dbReference>
<feature type="signal peptide" evidence="4">
    <location>
        <begin position="1"/>
        <end position="23"/>
    </location>
</feature>
<keyword evidence="1" id="KW-1015">Disulfide bond</keyword>
<feature type="region of interest" description="Disordered" evidence="2">
    <location>
        <begin position="986"/>
        <end position="1007"/>
    </location>
</feature>
<dbReference type="PANTHER" id="PTHR31378">
    <property type="entry name" value="EGF-LIKE DOMAIN-CONTAINING PROTEIN-RELATED-RELATED"/>
    <property type="match status" value="1"/>
</dbReference>
<dbReference type="InterPro" id="IPR057709">
    <property type="entry name" value="DUF7949"/>
</dbReference>
<feature type="transmembrane region" description="Helical" evidence="3">
    <location>
        <begin position="1241"/>
        <end position="1263"/>
    </location>
</feature>
<dbReference type="PROSITE" id="PS00022">
    <property type="entry name" value="EGF_1"/>
    <property type="match status" value="1"/>
</dbReference>
<reference evidence="6 7" key="1">
    <citation type="submission" date="2015-12" db="EMBL/GenBank/DDBJ databases">
        <title>Dictyostelia acquired genes for synthesis and detection of signals that induce cell-type specialization by lateral gene transfer from prokaryotes.</title>
        <authorList>
            <person name="Gloeckner G."/>
            <person name="Schaap P."/>
        </authorList>
    </citation>
    <scope>NUCLEOTIDE SEQUENCE [LARGE SCALE GENOMIC DNA]</scope>
    <source>
        <strain evidence="6 7">TK</strain>
    </source>
</reference>
<evidence type="ECO:0000256" key="2">
    <source>
        <dbReference type="SAM" id="MobiDB-lite"/>
    </source>
</evidence>
<evidence type="ECO:0000256" key="3">
    <source>
        <dbReference type="SAM" id="Phobius"/>
    </source>
</evidence>
<dbReference type="EMBL" id="LODT01000025">
    <property type="protein sequence ID" value="KYQ93584.1"/>
    <property type="molecule type" value="Genomic_DNA"/>
</dbReference>
<dbReference type="PROSITE" id="PS50026">
    <property type="entry name" value="EGF_3"/>
    <property type="match status" value="1"/>
</dbReference>
<keyword evidence="4" id="KW-0732">Signal</keyword>
<dbReference type="OrthoDB" id="19903at2759"/>
<dbReference type="PANTHER" id="PTHR31378:SF17">
    <property type="match status" value="1"/>
</dbReference>
<evidence type="ECO:0000256" key="4">
    <source>
        <dbReference type="SAM" id="SignalP"/>
    </source>
</evidence>